<feature type="transmembrane region" description="Helical" evidence="1">
    <location>
        <begin position="187"/>
        <end position="206"/>
    </location>
</feature>
<accession>A0A1I0DUK7</accession>
<gene>
    <name evidence="2" type="ORF">SAMN05443639_102703</name>
</gene>
<reference evidence="3" key="1">
    <citation type="submission" date="2016-10" db="EMBL/GenBank/DDBJ databases">
        <authorList>
            <person name="Varghese N."/>
            <person name="Submissions S."/>
        </authorList>
    </citation>
    <scope>NUCLEOTIDE SEQUENCE [LARGE SCALE GENOMIC DNA]</scope>
    <source>
        <strain evidence="3">DSM 16858</strain>
    </source>
</reference>
<keyword evidence="3" id="KW-1185">Reference proteome</keyword>
<feature type="transmembrane region" description="Helical" evidence="1">
    <location>
        <begin position="257"/>
        <end position="276"/>
    </location>
</feature>
<keyword evidence="1" id="KW-0812">Transmembrane</keyword>
<dbReference type="Proteomes" id="UP000199181">
    <property type="component" value="Unassembled WGS sequence"/>
</dbReference>
<sequence length="393" mass="41660">MDGSRPPGLRVRDAAPRGLGALFWLLLVLVLLPAAAASVLRAALGLPLWGGAAVGGVGALGITGWALTRLRLWPTHLGGSLLQGLYLAAVARVMLGIPVLDGLVSVGGGDAGNHAALRMDFVTRDPGTYQGFTFFHTVTYGAQWLFGLDTFAGFRVGFYLVPAVLAVALAAALELVAVRLWRSARAWAVAQGALLALTLTVWPFLLLRLLHYHQSDGFYGHLFGLVPRVLAWVAYALPRTAWVRCAALAGFTVLYRFTYGLNLGDFLLMAGVLALGRASFPSAGSSAPWRGSRGSWGSRSWRQGPMPIRSCCPWARVRQPRSPGCRAGPADPGLGRGGAPGRALRLLPRRAGEAPPVRAGALLPAVPRGLDGVRHPDALLPLRVTAQGATMRR</sequence>
<dbReference type="AlphaFoldDB" id="A0A1I0DUK7"/>
<evidence type="ECO:0000313" key="2">
    <source>
        <dbReference type="EMBL" id="SET36325.1"/>
    </source>
</evidence>
<keyword evidence="1" id="KW-0472">Membrane</keyword>
<dbReference type="EMBL" id="FOIJ01000002">
    <property type="protein sequence ID" value="SET36325.1"/>
    <property type="molecule type" value="Genomic_DNA"/>
</dbReference>
<keyword evidence="1" id="KW-1133">Transmembrane helix</keyword>
<protein>
    <submittedName>
        <fullName evidence="2">Uncharacterized protein</fullName>
    </submittedName>
</protein>
<organism evidence="2 3">
    <name type="scientific">Stigmatella erecta</name>
    <dbReference type="NCBI Taxonomy" id="83460"/>
    <lineage>
        <taxon>Bacteria</taxon>
        <taxon>Pseudomonadati</taxon>
        <taxon>Myxococcota</taxon>
        <taxon>Myxococcia</taxon>
        <taxon>Myxococcales</taxon>
        <taxon>Cystobacterineae</taxon>
        <taxon>Archangiaceae</taxon>
        <taxon>Stigmatella</taxon>
    </lineage>
</organism>
<name>A0A1I0DUK7_9BACT</name>
<proteinExistence type="predicted"/>
<dbReference type="RefSeq" id="WP_245767216.1">
    <property type="nucleotide sequence ID" value="NZ_FOIJ01000002.1"/>
</dbReference>
<feature type="transmembrane region" description="Helical" evidence="1">
    <location>
        <begin position="46"/>
        <end position="68"/>
    </location>
</feature>
<feature type="transmembrane region" description="Helical" evidence="1">
    <location>
        <begin position="80"/>
        <end position="100"/>
    </location>
</feature>
<feature type="transmembrane region" description="Helical" evidence="1">
    <location>
        <begin position="158"/>
        <end position="181"/>
    </location>
</feature>
<evidence type="ECO:0000256" key="1">
    <source>
        <dbReference type="SAM" id="Phobius"/>
    </source>
</evidence>
<evidence type="ECO:0000313" key="3">
    <source>
        <dbReference type="Proteomes" id="UP000199181"/>
    </source>
</evidence>
<feature type="transmembrane region" description="Helical" evidence="1">
    <location>
        <begin position="218"/>
        <end position="237"/>
    </location>
</feature>